<dbReference type="SUPFAM" id="SSF56300">
    <property type="entry name" value="Metallo-dependent phosphatases"/>
    <property type="match status" value="1"/>
</dbReference>
<dbReference type="Proteomes" id="UP000823824">
    <property type="component" value="Unassembled WGS sequence"/>
</dbReference>
<keyword evidence="1 3" id="KW-0732">Signal</keyword>
<comment type="caution">
    <text evidence="5">The sequence shown here is derived from an EMBL/GenBank/DDBJ whole genome shotgun (WGS) entry which is preliminary data.</text>
</comment>
<dbReference type="Pfam" id="PF00149">
    <property type="entry name" value="Metallophos"/>
    <property type="match status" value="1"/>
</dbReference>
<reference evidence="5" key="2">
    <citation type="submission" date="2021-04" db="EMBL/GenBank/DDBJ databases">
        <authorList>
            <person name="Gilroy R."/>
        </authorList>
    </citation>
    <scope>NUCLEOTIDE SEQUENCE</scope>
    <source>
        <strain evidence="5">ChiBcec18-1249</strain>
    </source>
</reference>
<dbReference type="AlphaFoldDB" id="A0A9D2LID7"/>
<dbReference type="PANTHER" id="PTHR45867:SF3">
    <property type="entry name" value="ACID PHOSPHATASE TYPE 7"/>
    <property type="match status" value="1"/>
</dbReference>
<evidence type="ECO:0000256" key="1">
    <source>
        <dbReference type="ARBA" id="ARBA00022729"/>
    </source>
</evidence>
<dbReference type="InterPro" id="IPR004843">
    <property type="entry name" value="Calcineurin-like_PHP"/>
</dbReference>
<evidence type="ECO:0000256" key="2">
    <source>
        <dbReference type="ARBA" id="ARBA00022737"/>
    </source>
</evidence>
<dbReference type="Pfam" id="PF16656">
    <property type="entry name" value="Pur_ac_phosph_N"/>
    <property type="match status" value="1"/>
</dbReference>
<name>A0A9D2LID7_9FIRM</name>
<dbReference type="GO" id="GO:0003993">
    <property type="term" value="F:acid phosphatase activity"/>
    <property type="evidence" value="ECO:0007669"/>
    <property type="project" value="InterPro"/>
</dbReference>
<dbReference type="InterPro" id="IPR029052">
    <property type="entry name" value="Metallo-depent_PP-like"/>
</dbReference>
<organism evidence="5 6">
    <name type="scientific">Candidatus Oscillibacter excrementigallinarum</name>
    <dbReference type="NCBI Taxonomy" id="2838716"/>
    <lineage>
        <taxon>Bacteria</taxon>
        <taxon>Bacillati</taxon>
        <taxon>Bacillota</taxon>
        <taxon>Clostridia</taxon>
        <taxon>Eubacteriales</taxon>
        <taxon>Oscillospiraceae</taxon>
        <taxon>Oscillibacter</taxon>
    </lineage>
</organism>
<reference evidence="5" key="1">
    <citation type="journal article" date="2021" name="PeerJ">
        <title>Extensive microbial diversity within the chicken gut microbiome revealed by metagenomics and culture.</title>
        <authorList>
            <person name="Gilroy R."/>
            <person name="Ravi A."/>
            <person name="Getino M."/>
            <person name="Pursley I."/>
            <person name="Horton D.L."/>
            <person name="Alikhan N.F."/>
            <person name="Baker D."/>
            <person name="Gharbi K."/>
            <person name="Hall N."/>
            <person name="Watson M."/>
            <person name="Adriaenssens E.M."/>
            <person name="Foster-Nyarko E."/>
            <person name="Jarju S."/>
            <person name="Secka A."/>
            <person name="Antonio M."/>
            <person name="Oren A."/>
            <person name="Chaudhuri R.R."/>
            <person name="La Ragione R."/>
            <person name="Hildebrand F."/>
            <person name="Pallen M.J."/>
        </authorList>
    </citation>
    <scope>NUCLEOTIDE SEQUENCE</scope>
    <source>
        <strain evidence="5">ChiBcec18-1249</strain>
    </source>
</reference>
<keyword evidence="2" id="KW-0677">Repeat</keyword>
<dbReference type="InterPro" id="IPR008963">
    <property type="entry name" value="Purple_acid_Pase-like_N"/>
</dbReference>
<evidence type="ECO:0000313" key="6">
    <source>
        <dbReference type="Proteomes" id="UP000823824"/>
    </source>
</evidence>
<feature type="chain" id="PRO_5038541152" evidence="3">
    <location>
        <begin position="27"/>
        <end position="646"/>
    </location>
</feature>
<dbReference type="EMBL" id="DWZJ01000039">
    <property type="protein sequence ID" value="HJB13061.1"/>
    <property type="molecule type" value="Genomic_DNA"/>
</dbReference>
<evidence type="ECO:0000256" key="3">
    <source>
        <dbReference type="SAM" id="SignalP"/>
    </source>
</evidence>
<evidence type="ECO:0000259" key="4">
    <source>
        <dbReference type="PROSITE" id="PS51272"/>
    </source>
</evidence>
<sequence>MNIKKRLLVGGVCGALLIGTMVPALAATVHYNDGATVGGSAAWTAWTEEWNTVATDYTQVSLTPGEDETELNFAWYSLDNGSAATPVVHFGTSRNSLTAYTGTAGDVDTSLTGGVAYHYNHVTVTGLEPNTTYYYTVEKNGEQTEVETYETQSFDTVKMLYVGDPQIGASKGQPQGSETLAAESGAANTAARNDAFGWNRTLEAALAQDPDVSFIISAGDQVNKTGQAKEEEYAGYLSPDALAVLPVATTIGNHDSLNADYMYHFNNPNATEYGATEAGGDYYYSYGNGLFIVLNTNNYNVAEHEQAIQEAIASDPDAAWRIVTIHQDIYGSGLDHSDTDGMILRTQLTPIFDEYDIDVVLQGHDHTYSRSKLLYGDGQTHGAYEFRLNADGSDYDWDHAYDINENTQIPLYPDDAAGQTLLDTFQADNHCYTIETTVGNTVVNPNGTLYMTANSASGSKYYELISAQQDYIAERSQNWLPSWSVITLSADSFSIDTYQLTADGQTEKIDETFTIRKTGDGESLTAPLTRAEAVQRLYDDAGRPAVSSAAGFSDVSADDSYLDAVAWARAQGIVKGVTGSSFAPDEIITQAQFAAMLTRYAAVEGKSGASRDATLSQGMAYAESHGLLTGSTVTAASADYALTKLG</sequence>
<feature type="signal peptide" evidence="3">
    <location>
        <begin position="1"/>
        <end position="26"/>
    </location>
</feature>
<dbReference type="Gene3D" id="3.60.21.10">
    <property type="match status" value="1"/>
</dbReference>
<feature type="domain" description="SLH" evidence="4">
    <location>
        <begin position="548"/>
        <end position="611"/>
    </location>
</feature>
<dbReference type="SUPFAM" id="SSF49363">
    <property type="entry name" value="Purple acid phosphatase, N-terminal domain"/>
    <property type="match status" value="1"/>
</dbReference>
<protein>
    <submittedName>
        <fullName evidence="5">Metallophosphoesterase</fullName>
    </submittedName>
</protein>
<dbReference type="GO" id="GO:0046872">
    <property type="term" value="F:metal ion binding"/>
    <property type="evidence" value="ECO:0007669"/>
    <property type="project" value="InterPro"/>
</dbReference>
<dbReference type="Pfam" id="PF00395">
    <property type="entry name" value="SLH"/>
    <property type="match status" value="1"/>
</dbReference>
<proteinExistence type="predicted"/>
<accession>A0A9D2LID7</accession>
<gene>
    <name evidence="5" type="ORF">H9787_05055</name>
</gene>
<dbReference type="InterPro" id="IPR015914">
    <property type="entry name" value="PAPs_N"/>
</dbReference>
<evidence type="ECO:0000313" key="5">
    <source>
        <dbReference type="EMBL" id="HJB13061.1"/>
    </source>
</evidence>
<dbReference type="Gene3D" id="2.60.40.380">
    <property type="entry name" value="Purple acid phosphatase-like, N-terminal"/>
    <property type="match status" value="1"/>
</dbReference>
<dbReference type="PROSITE" id="PS51272">
    <property type="entry name" value="SLH"/>
    <property type="match status" value="1"/>
</dbReference>
<dbReference type="InterPro" id="IPR001119">
    <property type="entry name" value="SLH_dom"/>
</dbReference>
<dbReference type="PANTHER" id="PTHR45867">
    <property type="entry name" value="PURPLE ACID PHOSPHATASE"/>
    <property type="match status" value="1"/>
</dbReference>